<dbReference type="InterPro" id="IPR028081">
    <property type="entry name" value="Leu-bd"/>
</dbReference>
<evidence type="ECO:0000256" key="1">
    <source>
        <dbReference type="ARBA" id="ARBA00010062"/>
    </source>
</evidence>
<dbReference type="PANTHER" id="PTHR30483">
    <property type="entry name" value="LEUCINE-SPECIFIC-BINDING PROTEIN"/>
    <property type="match status" value="1"/>
</dbReference>
<dbReference type="Proteomes" id="UP001208656">
    <property type="component" value="Unassembled WGS sequence"/>
</dbReference>
<proteinExistence type="inferred from homology"/>
<dbReference type="Gene3D" id="3.40.50.2300">
    <property type="match status" value="2"/>
</dbReference>
<dbReference type="PANTHER" id="PTHR30483:SF6">
    <property type="entry name" value="PERIPLASMIC BINDING PROTEIN OF ABC TRANSPORTER FOR NATURAL AMINO ACIDS"/>
    <property type="match status" value="1"/>
</dbReference>
<dbReference type="InterPro" id="IPR028082">
    <property type="entry name" value="Peripla_BP_I"/>
</dbReference>
<dbReference type="EMBL" id="JAOUSE010000019">
    <property type="protein sequence ID" value="MCU9594378.1"/>
    <property type="molecule type" value="Genomic_DNA"/>
</dbReference>
<organism evidence="4 5">
    <name type="scientific">Pallidibacillus thermolactis</name>
    <dbReference type="NCBI Taxonomy" id="251051"/>
    <lineage>
        <taxon>Bacteria</taxon>
        <taxon>Bacillati</taxon>
        <taxon>Bacillota</taxon>
        <taxon>Bacilli</taxon>
        <taxon>Bacillales</taxon>
        <taxon>Bacillaceae</taxon>
        <taxon>Pallidibacillus</taxon>
    </lineage>
</organism>
<comment type="caution">
    <text evidence="4">The sequence shown here is derived from an EMBL/GenBank/DDBJ whole genome shotgun (WGS) entry which is preliminary data.</text>
</comment>
<evidence type="ECO:0000313" key="4">
    <source>
        <dbReference type="EMBL" id="MCU9594378.1"/>
    </source>
</evidence>
<evidence type="ECO:0000259" key="3">
    <source>
        <dbReference type="Pfam" id="PF13458"/>
    </source>
</evidence>
<dbReference type="SUPFAM" id="SSF53822">
    <property type="entry name" value="Periplasmic binding protein-like I"/>
    <property type="match status" value="1"/>
</dbReference>
<keyword evidence="2" id="KW-0732">Signal</keyword>
<keyword evidence="5" id="KW-1185">Reference proteome</keyword>
<protein>
    <submittedName>
        <fullName evidence="4">ABC transporter substrate-binding protein</fullName>
    </submittedName>
</protein>
<gene>
    <name evidence="4" type="ORF">OEV82_07905</name>
</gene>
<reference evidence="4 5" key="1">
    <citation type="submission" date="2022-10" db="EMBL/GenBank/DDBJ databases">
        <title>Description of Fervidibacillus gen. nov. in the family Fervidibacillaceae fam. nov. with two species, Fervidibacillus albus sp. nov., and Fervidibacillus halotolerans sp. nov., isolated from tidal flat sediments.</title>
        <authorList>
            <person name="Kwon K.K."/>
            <person name="Yang S.-H."/>
        </authorList>
    </citation>
    <scope>NUCLEOTIDE SEQUENCE [LARGE SCALE GENOMIC DNA]</scope>
    <source>
        <strain evidence="4 5">DSM 23332</strain>
    </source>
</reference>
<dbReference type="CDD" id="cd06336">
    <property type="entry name" value="PBP1_ABC_ligand_binding-like"/>
    <property type="match status" value="1"/>
</dbReference>
<accession>A0ABT2WFC1</accession>
<sequence>MLLLGACAQGSGGNSASNVVTIGYTGPLSGAAATYGEKTLRGLQMAVEEINENGGFEVNGEIYTLQLESLDDKYLPNETAANAQRLVQEHQTPIIYSPHSGGIMAMQVFNEQEGFIIGGYSSEPAITEQGNTLTVRIPPSYHGYLEPFTDYAKERFGTRLASIPPVTQYGQDWANALLPHWESAGGEVVHKASVDFSKDTDFFTILTNALEHNPDVLFIGGPSEPTAKLAQQARELGFEGGFIIMDQAKLDEMKTITGGSYELFEGAVGVTPLIYSDFPGTPQFIEKYREKYKEDPGSESGYHYMSLFIFVEAMKAAGTVEDVEKIYAHIQDGVEALPEDKQVYIYEKIDETGGFVQQMRVAAVENGEIVQIKVDE</sequence>
<feature type="domain" description="Leucine-binding protein" evidence="3">
    <location>
        <begin position="20"/>
        <end position="367"/>
    </location>
</feature>
<evidence type="ECO:0000313" key="5">
    <source>
        <dbReference type="Proteomes" id="UP001208656"/>
    </source>
</evidence>
<dbReference type="Pfam" id="PF13458">
    <property type="entry name" value="Peripla_BP_6"/>
    <property type="match status" value="1"/>
</dbReference>
<name>A0ABT2WFC1_9BACI</name>
<dbReference type="InterPro" id="IPR051010">
    <property type="entry name" value="BCAA_transport"/>
</dbReference>
<comment type="similarity">
    <text evidence="1">Belongs to the leucine-binding protein family.</text>
</comment>
<evidence type="ECO:0000256" key="2">
    <source>
        <dbReference type="ARBA" id="ARBA00022729"/>
    </source>
</evidence>